<keyword evidence="1" id="KW-0812">Transmembrane</keyword>
<feature type="transmembrane region" description="Helical" evidence="1">
    <location>
        <begin position="46"/>
        <end position="64"/>
    </location>
</feature>
<comment type="caution">
    <text evidence="2">The sequence shown here is derived from an EMBL/GenBank/DDBJ whole genome shotgun (WGS) entry which is preliminary data.</text>
</comment>
<keyword evidence="1" id="KW-0472">Membrane</keyword>
<evidence type="ECO:0008006" key="4">
    <source>
        <dbReference type="Google" id="ProtNLM"/>
    </source>
</evidence>
<feature type="transmembrane region" description="Helical" evidence="1">
    <location>
        <begin position="208"/>
        <end position="230"/>
    </location>
</feature>
<name>A0ABN3G4X4_9ACTN</name>
<protein>
    <recommendedName>
        <fullName evidence="4">Integral membrane protein</fullName>
    </recommendedName>
</protein>
<gene>
    <name evidence="2" type="ORF">GCM10010170_029620</name>
</gene>
<keyword evidence="1" id="KW-1133">Transmembrane helix</keyword>
<evidence type="ECO:0000313" key="2">
    <source>
        <dbReference type="EMBL" id="GAA2344222.1"/>
    </source>
</evidence>
<feature type="transmembrane region" description="Helical" evidence="1">
    <location>
        <begin position="177"/>
        <end position="196"/>
    </location>
</feature>
<feature type="transmembrane region" description="Helical" evidence="1">
    <location>
        <begin position="280"/>
        <end position="300"/>
    </location>
</feature>
<feature type="transmembrane region" description="Helical" evidence="1">
    <location>
        <begin position="85"/>
        <end position="105"/>
    </location>
</feature>
<evidence type="ECO:0000256" key="1">
    <source>
        <dbReference type="SAM" id="Phobius"/>
    </source>
</evidence>
<accession>A0ABN3G4X4</accession>
<feature type="transmembrane region" description="Helical" evidence="1">
    <location>
        <begin position="117"/>
        <end position="138"/>
    </location>
</feature>
<reference evidence="2 3" key="1">
    <citation type="journal article" date="2019" name="Int. J. Syst. Evol. Microbiol.">
        <title>The Global Catalogue of Microorganisms (GCM) 10K type strain sequencing project: providing services to taxonomists for standard genome sequencing and annotation.</title>
        <authorList>
            <consortium name="The Broad Institute Genomics Platform"/>
            <consortium name="The Broad Institute Genome Sequencing Center for Infectious Disease"/>
            <person name="Wu L."/>
            <person name="Ma J."/>
        </authorList>
    </citation>
    <scope>NUCLEOTIDE SEQUENCE [LARGE SCALE GENOMIC DNA]</scope>
    <source>
        <strain evidence="2 3">JCM 3272</strain>
    </source>
</reference>
<proteinExistence type="predicted"/>
<dbReference type="Proteomes" id="UP001501444">
    <property type="component" value="Unassembled WGS sequence"/>
</dbReference>
<feature type="transmembrane region" description="Helical" evidence="1">
    <location>
        <begin position="242"/>
        <end position="260"/>
    </location>
</feature>
<sequence length="310" mass="32112">MRSMRKLPAILAALGSAAVFEALTVLATQDKPVRAVSPWQDDPYDVFVSQALLGVPLLAAVILARLPAWRSPGGVDRGQQTARAAGALTLLIGLALGAEWGAVAVRAHAPAWDGRTTALIAGLAVESVLALTVAGLLWRSRSPRGTARAWRHDWLGDVAGRWLSPAVVGWVRRRATVVFAAASVLAGAAVAGAQAIGEGLSDPLLIGWYFAVVVLSKYTFCVLTNAAAGFIARPPRTRAQRVAEVSVVAGTVALALMTAFRDPLWDAVTGGPVTTVPLLVTLTTGAGAAAAALTAVVATVRQPPQWTTVS</sequence>
<evidence type="ECO:0000313" key="3">
    <source>
        <dbReference type="Proteomes" id="UP001501444"/>
    </source>
</evidence>
<organism evidence="2 3">
    <name type="scientific">Dactylosporangium salmoneum</name>
    <dbReference type="NCBI Taxonomy" id="53361"/>
    <lineage>
        <taxon>Bacteria</taxon>
        <taxon>Bacillati</taxon>
        <taxon>Actinomycetota</taxon>
        <taxon>Actinomycetes</taxon>
        <taxon>Micromonosporales</taxon>
        <taxon>Micromonosporaceae</taxon>
        <taxon>Dactylosporangium</taxon>
    </lineage>
</organism>
<keyword evidence="3" id="KW-1185">Reference proteome</keyword>
<dbReference type="EMBL" id="BAAARV010000024">
    <property type="protein sequence ID" value="GAA2344222.1"/>
    <property type="molecule type" value="Genomic_DNA"/>
</dbReference>